<dbReference type="SUPFAM" id="SSF48225">
    <property type="entry name" value="Seven-hairpin glycosidases"/>
    <property type="match status" value="1"/>
</dbReference>
<dbReference type="GO" id="GO:0005783">
    <property type="term" value="C:endoplasmic reticulum"/>
    <property type="evidence" value="ECO:0007669"/>
    <property type="project" value="TreeGrafter"/>
</dbReference>
<evidence type="ECO:0000256" key="4">
    <source>
        <dbReference type="ARBA" id="ARBA00022801"/>
    </source>
</evidence>
<feature type="disulfide bond" evidence="7">
    <location>
        <begin position="126"/>
        <end position="172"/>
    </location>
</feature>
<feature type="binding site" evidence="6">
    <location>
        <position position="292"/>
    </location>
    <ligand>
        <name>Ca(2+)</name>
        <dbReference type="ChEBI" id="CHEBI:29108"/>
    </ligand>
</feature>
<evidence type="ECO:0000256" key="3">
    <source>
        <dbReference type="ARBA" id="ARBA00007658"/>
    </source>
</evidence>
<evidence type="ECO:0000256" key="7">
    <source>
        <dbReference type="PIRSR" id="PIRSR601382-3"/>
    </source>
</evidence>
<dbReference type="GO" id="GO:0005509">
    <property type="term" value="F:calcium ion binding"/>
    <property type="evidence" value="ECO:0007669"/>
    <property type="project" value="InterPro"/>
</dbReference>
<dbReference type="PRINTS" id="PR00747">
    <property type="entry name" value="GLYHDRLASE47"/>
</dbReference>
<evidence type="ECO:0000256" key="8">
    <source>
        <dbReference type="RuleBase" id="RU361193"/>
    </source>
</evidence>
<evidence type="ECO:0000313" key="9">
    <source>
        <dbReference type="Proteomes" id="UP000095280"/>
    </source>
</evidence>
<dbReference type="GO" id="GO:0005975">
    <property type="term" value="P:carbohydrate metabolic process"/>
    <property type="evidence" value="ECO:0007669"/>
    <property type="project" value="InterPro"/>
</dbReference>
<keyword evidence="6" id="KW-0106">Calcium</keyword>
<dbReference type="InterPro" id="IPR050749">
    <property type="entry name" value="Glycosyl_Hydrolase_47"/>
</dbReference>
<keyword evidence="5 7" id="KW-1015">Disulfide bond</keyword>
<evidence type="ECO:0000256" key="5">
    <source>
        <dbReference type="ARBA" id="ARBA00023157"/>
    </source>
</evidence>
<accession>A0A1I8FDB7</accession>
<dbReference type="PANTHER" id="PTHR11742:SF6">
    <property type="entry name" value="MANNOSYL-OLIGOSACCHARIDE ALPHA-1,2-MANNOSIDASE IA-RELATED"/>
    <property type="match status" value="1"/>
</dbReference>
<dbReference type="InterPro" id="IPR036026">
    <property type="entry name" value="Seven-hairpin_glycosidases"/>
</dbReference>
<dbReference type="PANTHER" id="PTHR11742">
    <property type="entry name" value="MANNOSYL-OLIGOSACCHARIDE ALPHA-1,2-MANNOSIDASE-RELATED"/>
    <property type="match status" value="1"/>
</dbReference>
<comment type="cofactor">
    <cofactor evidence="1 6">
        <name>Ca(2+)</name>
        <dbReference type="ChEBI" id="CHEBI:29108"/>
    </cofactor>
</comment>
<protein>
    <recommendedName>
        <fullName evidence="8">alpha-1,2-Mannosidase</fullName>
        <ecNumber evidence="8">3.2.1.-</ecNumber>
    </recommendedName>
</protein>
<dbReference type="WBParaSite" id="maker-unitig_28744-snap-gene-0.1-mRNA-1">
    <property type="protein sequence ID" value="maker-unitig_28744-snap-gene-0.1-mRNA-1"/>
    <property type="gene ID" value="maker-unitig_28744-snap-gene-0.1"/>
</dbReference>
<dbReference type="InterPro" id="IPR001382">
    <property type="entry name" value="Glyco_hydro_47"/>
</dbReference>
<comment type="similarity">
    <text evidence="3 8">Belongs to the glycosyl hydrolase 47 family.</text>
</comment>
<evidence type="ECO:0000313" key="10">
    <source>
        <dbReference type="WBParaSite" id="maker-unitig_28744-snap-gene-0.1-mRNA-1"/>
    </source>
</evidence>
<evidence type="ECO:0000256" key="1">
    <source>
        <dbReference type="ARBA" id="ARBA00001913"/>
    </source>
</evidence>
<comment type="pathway">
    <text evidence="2">Protein modification; protein glycosylation.</text>
</comment>
<evidence type="ECO:0000256" key="6">
    <source>
        <dbReference type="PIRSR" id="PIRSR601382-2"/>
    </source>
</evidence>
<dbReference type="AlphaFoldDB" id="A0A1I8FDB7"/>
<dbReference type="Proteomes" id="UP000095280">
    <property type="component" value="Unplaced"/>
</dbReference>
<name>A0A1I8FDB7_9PLAT</name>
<organism evidence="9 10">
    <name type="scientific">Macrostomum lignano</name>
    <dbReference type="NCBI Taxonomy" id="282301"/>
    <lineage>
        <taxon>Eukaryota</taxon>
        <taxon>Metazoa</taxon>
        <taxon>Spiralia</taxon>
        <taxon>Lophotrochozoa</taxon>
        <taxon>Platyhelminthes</taxon>
        <taxon>Rhabditophora</taxon>
        <taxon>Macrostomorpha</taxon>
        <taxon>Macrostomida</taxon>
        <taxon>Macrostomidae</taxon>
        <taxon>Macrostomum</taxon>
    </lineage>
</organism>
<dbReference type="Gene3D" id="1.50.10.10">
    <property type="match status" value="1"/>
</dbReference>
<dbReference type="GO" id="GO:0000139">
    <property type="term" value="C:Golgi membrane"/>
    <property type="evidence" value="ECO:0007669"/>
    <property type="project" value="TreeGrafter"/>
</dbReference>
<keyword evidence="4 8" id="KW-0378">Hydrolase</keyword>
<dbReference type="GO" id="GO:0004571">
    <property type="term" value="F:mannosyl-oligosaccharide 1,2-alpha-mannosidase activity"/>
    <property type="evidence" value="ECO:0007669"/>
    <property type="project" value="InterPro"/>
</dbReference>
<keyword evidence="9" id="KW-1185">Reference proteome</keyword>
<dbReference type="InterPro" id="IPR012341">
    <property type="entry name" value="6hp_glycosidase-like_sf"/>
</dbReference>
<dbReference type="Pfam" id="PF01532">
    <property type="entry name" value="Glyco_hydro_47"/>
    <property type="match status" value="1"/>
</dbReference>
<dbReference type="EC" id="3.2.1.-" evidence="8"/>
<sequence>KSLGNSVYLDKVLKNSFYSSQANKPNGLYPNYIHPVYRFLVSAALFLGLGSKVLTRVKVYLNCYPRLGDSFYEYLIKEWLRSGKADAEAKQLFDESLQALSAHAAHKRLSSAASTWPTRRWIIWACFAGGMFALGAHETRQSAGVVFDFNVGGSVSLINGFKCGASELRQLCRESYERTAVKLDRAGNPYRFDSGVYILRPETVGKLISTWWRLSARSKISRDWAWDVVRALVETYCRAEAGYSGLRDVYSPQSRAKNDVQQSYFLAETLKYLYLIFSDDSFFPLDRWVFNTEATPAANSAYQNSSRISFDGQ</sequence>
<keyword evidence="8" id="KW-0326">Glycosidase</keyword>
<proteinExistence type="inferred from homology"/>
<evidence type="ECO:0000256" key="2">
    <source>
        <dbReference type="ARBA" id="ARBA00004922"/>
    </source>
</evidence>
<keyword evidence="6" id="KW-0479">Metal-binding</keyword>
<reference evidence="10" key="1">
    <citation type="submission" date="2016-11" db="UniProtKB">
        <authorList>
            <consortium name="WormBaseParasite"/>
        </authorList>
    </citation>
    <scope>IDENTIFICATION</scope>
</reference>